<protein>
    <recommendedName>
        <fullName evidence="1">Fibronectin type-III domain-containing protein</fullName>
    </recommendedName>
</protein>
<name>A0ABV0QLF9_9TELE</name>
<dbReference type="EMBL" id="JAHRIN010016996">
    <property type="protein sequence ID" value="MEQ2196668.1"/>
    <property type="molecule type" value="Genomic_DNA"/>
</dbReference>
<organism evidence="2 3">
    <name type="scientific">Xenoophorus captivus</name>
    <dbReference type="NCBI Taxonomy" id="1517983"/>
    <lineage>
        <taxon>Eukaryota</taxon>
        <taxon>Metazoa</taxon>
        <taxon>Chordata</taxon>
        <taxon>Craniata</taxon>
        <taxon>Vertebrata</taxon>
        <taxon>Euteleostomi</taxon>
        <taxon>Actinopterygii</taxon>
        <taxon>Neopterygii</taxon>
        <taxon>Teleostei</taxon>
        <taxon>Neoteleostei</taxon>
        <taxon>Acanthomorphata</taxon>
        <taxon>Ovalentaria</taxon>
        <taxon>Atherinomorphae</taxon>
        <taxon>Cyprinodontiformes</taxon>
        <taxon>Goodeidae</taxon>
        <taxon>Xenoophorus</taxon>
    </lineage>
</organism>
<evidence type="ECO:0000313" key="2">
    <source>
        <dbReference type="EMBL" id="MEQ2196668.1"/>
    </source>
</evidence>
<dbReference type="InterPro" id="IPR003961">
    <property type="entry name" value="FN3_dom"/>
</dbReference>
<proteinExistence type="predicted"/>
<dbReference type="PROSITE" id="PS50853">
    <property type="entry name" value="FN3"/>
    <property type="match status" value="1"/>
</dbReference>
<dbReference type="SUPFAM" id="SSF49265">
    <property type="entry name" value="Fibronectin type III"/>
    <property type="match status" value="1"/>
</dbReference>
<sequence>MLAYAHKAVRSPGKESCLQAVSFSVSLAAPHEKQHASPLLPIEHNGPGLEYKVSYRRQDVEEDWKEHTVKRHSFVVRNTPTFVPYEVKIQAKNNQGWGPEPRIVSGFSGEDCEYHNSILIKARLVPDSVLCDLMAYEAGE</sequence>
<feature type="domain" description="Fibronectin type-III" evidence="1">
    <location>
        <begin position="8"/>
        <end position="111"/>
    </location>
</feature>
<evidence type="ECO:0000259" key="1">
    <source>
        <dbReference type="PROSITE" id="PS50853"/>
    </source>
</evidence>
<comment type="caution">
    <text evidence="2">The sequence shown here is derived from an EMBL/GenBank/DDBJ whole genome shotgun (WGS) entry which is preliminary data.</text>
</comment>
<evidence type="ECO:0000313" key="3">
    <source>
        <dbReference type="Proteomes" id="UP001434883"/>
    </source>
</evidence>
<dbReference type="InterPro" id="IPR036116">
    <property type="entry name" value="FN3_sf"/>
</dbReference>
<dbReference type="InterPro" id="IPR013783">
    <property type="entry name" value="Ig-like_fold"/>
</dbReference>
<keyword evidence="3" id="KW-1185">Reference proteome</keyword>
<reference evidence="2 3" key="1">
    <citation type="submission" date="2021-06" db="EMBL/GenBank/DDBJ databases">
        <authorList>
            <person name="Palmer J.M."/>
        </authorList>
    </citation>
    <scope>NUCLEOTIDE SEQUENCE [LARGE SCALE GENOMIC DNA]</scope>
    <source>
        <strain evidence="2 3">XC_2019</strain>
        <tissue evidence="2">Muscle</tissue>
    </source>
</reference>
<accession>A0ABV0QLF9</accession>
<gene>
    <name evidence="2" type="ORF">XENOCAPTIV_007897</name>
</gene>
<dbReference type="Gene3D" id="2.60.40.10">
    <property type="entry name" value="Immunoglobulins"/>
    <property type="match status" value="1"/>
</dbReference>
<dbReference type="CDD" id="cd00063">
    <property type="entry name" value="FN3"/>
    <property type="match status" value="1"/>
</dbReference>
<dbReference type="Proteomes" id="UP001434883">
    <property type="component" value="Unassembled WGS sequence"/>
</dbReference>